<dbReference type="GO" id="GO:0070189">
    <property type="term" value="P:kynurenine metabolic process"/>
    <property type="evidence" value="ECO:0007669"/>
    <property type="project" value="TreeGrafter"/>
</dbReference>
<comment type="cofactor">
    <cofactor evidence="1">
        <name>FAD</name>
        <dbReference type="ChEBI" id="CHEBI:57692"/>
    </cofactor>
</comment>
<gene>
    <name evidence="9" type="ORF">PANT1444_LOCUS1324</name>
</gene>
<dbReference type="GO" id="GO:0004502">
    <property type="term" value="F:kynurenine 3-monooxygenase activity"/>
    <property type="evidence" value="ECO:0007669"/>
    <property type="project" value="TreeGrafter"/>
</dbReference>
<dbReference type="EMBL" id="HBEP01002343">
    <property type="protein sequence ID" value="CAD8468783.1"/>
    <property type="molecule type" value="Transcribed_RNA"/>
</dbReference>
<keyword evidence="7" id="KW-1133">Transmembrane helix</keyword>
<keyword evidence="2" id="KW-0285">Flavoprotein</keyword>
<reference evidence="9" key="1">
    <citation type="submission" date="2021-01" db="EMBL/GenBank/DDBJ databases">
        <authorList>
            <person name="Corre E."/>
            <person name="Pelletier E."/>
            <person name="Niang G."/>
            <person name="Scheremetjew M."/>
            <person name="Finn R."/>
            <person name="Kale V."/>
            <person name="Holt S."/>
            <person name="Cochrane G."/>
            <person name="Meng A."/>
            <person name="Brown T."/>
            <person name="Cohen L."/>
        </authorList>
    </citation>
    <scope>NUCLEOTIDE SEQUENCE</scope>
    <source>
        <strain evidence="9">CCMP1374</strain>
    </source>
</reference>
<feature type="transmembrane region" description="Helical" evidence="7">
    <location>
        <begin position="565"/>
        <end position="582"/>
    </location>
</feature>
<proteinExistence type="predicted"/>
<name>A0A7S0DZ03_9EUKA</name>
<feature type="transmembrane region" description="Helical" evidence="7">
    <location>
        <begin position="636"/>
        <end position="656"/>
    </location>
</feature>
<dbReference type="Gene3D" id="3.50.50.60">
    <property type="entry name" value="FAD/NAD(P)-binding domain"/>
    <property type="match status" value="1"/>
</dbReference>
<evidence type="ECO:0000256" key="5">
    <source>
        <dbReference type="ARBA" id="ARBA00023002"/>
    </source>
</evidence>
<evidence type="ECO:0000313" key="9">
    <source>
        <dbReference type="EMBL" id="CAD8468783.1"/>
    </source>
</evidence>
<keyword evidence="6" id="KW-0503">Monooxygenase</keyword>
<keyword evidence="5" id="KW-0560">Oxidoreductase</keyword>
<keyword evidence="7" id="KW-0812">Transmembrane</keyword>
<evidence type="ECO:0000256" key="7">
    <source>
        <dbReference type="SAM" id="Phobius"/>
    </source>
</evidence>
<keyword evidence="7" id="KW-0472">Membrane</keyword>
<sequence length="832" mass="87241">MGLFDGTRFVSEAEKPRCRVVIVGAGPAGLLAAINFLRREKGPVQYCVDLVETGEDYGALDAAGLEKHRSWMIALSTAGLTALRRVPGLYEDYVSQVGVQINQISIFLGAREIKQGNSAEGVAKGEAGEAYVVDRNFIVAALARFLNKQALTLGSGRLTLHYSHKMMFVDPDARRIFVRREDGVERYLPYDLLIGADGIRSAVRAGLIANHRDFECSVSDIFSRFKSVHVALPPALAANTMVVMPQCLPGMNGIGLPETGGKINISMGYQLSTPCDEALRSTDAAVVAAYLQEKFKPSELPWDEFARQWVGQAWSQTGQVHCSSYHSSKLQLLIMGDAAHATSPAIGMGMNTALADAAALDELLDAHADALDQVLPAFSEARVKEGNALTDIAFYANSFSPAQGVRVILAQLVRGFLSKHLGPSLVAPEPMNELGMGAKLSEMYAELVRIGRLPAVRAVNDAARRRHFELRTGMVKARPSRLPAALGAASALAGLAAGVAALMATQAVSKPLMEPAGGMPLLEVCGDPHKFAASGLHAFEPMLGGSFVCLITQFLHALVLEPAGLLSWGLTIGLALPVSVLWNAEAGRTGASGLVRWPTLLGLLGQFLGISVVFPALWLPAAWYGKGDGAVSPARAYASIALAAPFISLTVALFTLDPTSRAWTVCAGLLGGPAIALLPLLLNLVPAPAVAVAFDEFPSAGALVAKQAAAGAKALGHAYALAGVLAFMGYAANVYLASLSYTSLGAACTALWAEATPAVAFMTIDAGVLFLGLLLHLASTAPAEAVAALAASLLLGPGAACALLLHRRETHQHAEASAEAKMVAALAGKKQL</sequence>
<dbReference type="PANTHER" id="PTHR46028:SF2">
    <property type="entry name" value="KYNURENINE 3-MONOOXYGENASE"/>
    <property type="match status" value="1"/>
</dbReference>
<evidence type="ECO:0000256" key="1">
    <source>
        <dbReference type="ARBA" id="ARBA00001974"/>
    </source>
</evidence>
<feature type="transmembrane region" description="Helical" evidence="7">
    <location>
        <begin position="785"/>
        <end position="805"/>
    </location>
</feature>
<keyword evidence="3" id="KW-0274">FAD</keyword>
<dbReference type="PANTHER" id="PTHR46028">
    <property type="entry name" value="KYNURENINE 3-MONOOXYGENASE"/>
    <property type="match status" value="1"/>
</dbReference>
<feature type="transmembrane region" description="Helical" evidence="7">
    <location>
        <begin position="758"/>
        <end position="779"/>
    </location>
</feature>
<keyword evidence="4" id="KW-0521">NADP</keyword>
<accession>A0A7S0DZ03</accession>
<evidence type="ECO:0000256" key="3">
    <source>
        <dbReference type="ARBA" id="ARBA00022827"/>
    </source>
</evidence>
<feature type="transmembrane region" description="Helical" evidence="7">
    <location>
        <begin position="20"/>
        <end position="37"/>
    </location>
</feature>
<dbReference type="GO" id="GO:0071949">
    <property type="term" value="F:FAD binding"/>
    <property type="evidence" value="ECO:0007669"/>
    <property type="project" value="InterPro"/>
</dbReference>
<feature type="transmembrane region" description="Helical" evidence="7">
    <location>
        <begin position="663"/>
        <end position="682"/>
    </location>
</feature>
<dbReference type="Pfam" id="PF01494">
    <property type="entry name" value="FAD_binding_3"/>
    <property type="match status" value="1"/>
</dbReference>
<dbReference type="SUPFAM" id="SSF51905">
    <property type="entry name" value="FAD/NAD(P)-binding domain"/>
    <property type="match status" value="1"/>
</dbReference>
<feature type="transmembrane region" description="Helical" evidence="7">
    <location>
        <begin position="603"/>
        <end position="624"/>
    </location>
</feature>
<feature type="domain" description="FAD-binding" evidence="8">
    <location>
        <begin position="18"/>
        <end position="391"/>
    </location>
</feature>
<dbReference type="InterPro" id="IPR002938">
    <property type="entry name" value="FAD-bd"/>
</dbReference>
<feature type="transmembrane region" description="Helical" evidence="7">
    <location>
        <begin position="718"/>
        <end position="737"/>
    </location>
</feature>
<evidence type="ECO:0000259" key="8">
    <source>
        <dbReference type="Pfam" id="PF01494"/>
    </source>
</evidence>
<dbReference type="AlphaFoldDB" id="A0A7S0DZ03"/>
<protein>
    <recommendedName>
        <fullName evidence="8">FAD-binding domain-containing protein</fullName>
    </recommendedName>
</protein>
<feature type="transmembrane region" description="Helical" evidence="7">
    <location>
        <begin position="484"/>
        <end position="504"/>
    </location>
</feature>
<organism evidence="9">
    <name type="scientific">Phaeocystis antarctica</name>
    <dbReference type="NCBI Taxonomy" id="33657"/>
    <lineage>
        <taxon>Eukaryota</taxon>
        <taxon>Haptista</taxon>
        <taxon>Haptophyta</taxon>
        <taxon>Prymnesiophyceae</taxon>
        <taxon>Phaeocystales</taxon>
        <taxon>Phaeocystaceae</taxon>
        <taxon>Phaeocystis</taxon>
    </lineage>
</organism>
<dbReference type="InterPro" id="IPR036188">
    <property type="entry name" value="FAD/NAD-bd_sf"/>
</dbReference>
<evidence type="ECO:0000256" key="2">
    <source>
        <dbReference type="ARBA" id="ARBA00022630"/>
    </source>
</evidence>
<evidence type="ECO:0000256" key="4">
    <source>
        <dbReference type="ARBA" id="ARBA00022857"/>
    </source>
</evidence>
<evidence type="ECO:0000256" key="6">
    <source>
        <dbReference type="ARBA" id="ARBA00023033"/>
    </source>
</evidence>
<dbReference type="PRINTS" id="PR00420">
    <property type="entry name" value="RNGMNOXGNASE"/>
</dbReference>